<feature type="region of interest" description="Disordered" evidence="7">
    <location>
        <begin position="1"/>
        <end position="20"/>
    </location>
</feature>
<protein>
    <recommendedName>
        <fullName evidence="6">Mediator of RNA polymerase II transcription subunit 7</fullName>
    </recommendedName>
</protein>
<dbReference type="GO" id="GO:0016592">
    <property type="term" value="C:mediator complex"/>
    <property type="evidence" value="ECO:0007669"/>
    <property type="project" value="InterPro"/>
</dbReference>
<keyword evidence="5 6" id="KW-0539">Nucleus</keyword>
<comment type="similarity">
    <text evidence="2 6">Belongs to the Mediator complex subunit 7 family.</text>
</comment>
<dbReference type="InterPro" id="IPR044888">
    <property type="entry name" value="Mediatior_Med7_sf"/>
</dbReference>
<dbReference type="OMA" id="HTIFINM"/>
<dbReference type="GO" id="GO:0003712">
    <property type="term" value="F:transcription coregulator activity"/>
    <property type="evidence" value="ECO:0007669"/>
    <property type="project" value="InterPro"/>
</dbReference>
<dbReference type="InterPro" id="IPR009244">
    <property type="entry name" value="Mediatior_Med7"/>
</dbReference>
<dbReference type="Proteomes" id="UP001142055">
    <property type="component" value="Chromosome 1"/>
</dbReference>
<dbReference type="EMBL" id="JAPWDV010000001">
    <property type="protein sequence ID" value="KAJ6225116.1"/>
    <property type="molecule type" value="Genomic_DNA"/>
</dbReference>
<evidence type="ECO:0000256" key="7">
    <source>
        <dbReference type="SAM" id="MobiDB-lite"/>
    </source>
</evidence>
<dbReference type="Gene3D" id="6.10.140.200">
    <property type="match status" value="1"/>
</dbReference>
<sequence>MNVDENSDNKSLLDGQNGDQSGQTALSAIFPLPPMRYIKLYTDTNVRNKCTPPPPKPFSNNGQFLMFGQSISIDDTIIRTLESQGLRRLYPREYDHKRELKKINSSILVNFLDLLDVLIRCPDTAKREDKCTDLQMLFITMHHLINELRPHQARESIRVSLQIQKNQRADTTKRLTKQITRVHDLLTNMTNSIPDIDISPDINEFN</sequence>
<dbReference type="SUPFAM" id="SSF140718">
    <property type="entry name" value="Mediator hinge subcomplex-like"/>
    <property type="match status" value="1"/>
</dbReference>
<dbReference type="OrthoDB" id="10253553at2759"/>
<organism evidence="8 9">
    <name type="scientific">Blomia tropicalis</name>
    <name type="common">Mite</name>
    <dbReference type="NCBI Taxonomy" id="40697"/>
    <lineage>
        <taxon>Eukaryota</taxon>
        <taxon>Metazoa</taxon>
        <taxon>Ecdysozoa</taxon>
        <taxon>Arthropoda</taxon>
        <taxon>Chelicerata</taxon>
        <taxon>Arachnida</taxon>
        <taxon>Acari</taxon>
        <taxon>Acariformes</taxon>
        <taxon>Sarcoptiformes</taxon>
        <taxon>Astigmata</taxon>
        <taxon>Glycyphagoidea</taxon>
        <taxon>Echimyopodidae</taxon>
        <taxon>Blomia</taxon>
    </lineage>
</organism>
<dbReference type="PANTHER" id="PTHR21428">
    <property type="entry name" value="MEDIATOR OF RNA POLYMERASE II TRANSCRIPTION SUBUNIT 7"/>
    <property type="match status" value="1"/>
</dbReference>
<keyword evidence="4 6" id="KW-0804">Transcription</keyword>
<evidence type="ECO:0000256" key="3">
    <source>
        <dbReference type="ARBA" id="ARBA00023015"/>
    </source>
</evidence>
<gene>
    <name evidence="8" type="ORF">RDWZM_003661</name>
</gene>
<evidence type="ECO:0000256" key="4">
    <source>
        <dbReference type="ARBA" id="ARBA00023163"/>
    </source>
</evidence>
<comment type="subunit">
    <text evidence="6">Component of the Mediator complex.</text>
</comment>
<reference evidence="8" key="1">
    <citation type="submission" date="2022-12" db="EMBL/GenBank/DDBJ databases">
        <title>Genome assemblies of Blomia tropicalis.</title>
        <authorList>
            <person name="Cui Y."/>
        </authorList>
    </citation>
    <scope>NUCLEOTIDE SEQUENCE</scope>
    <source>
        <tissue evidence="8">Adult mites</tissue>
    </source>
</reference>
<comment type="subcellular location">
    <subcellularLocation>
        <location evidence="1 6">Nucleus</location>
    </subcellularLocation>
</comment>
<keyword evidence="9" id="KW-1185">Reference proteome</keyword>
<evidence type="ECO:0000256" key="2">
    <source>
        <dbReference type="ARBA" id="ARBA00009994"/>
    </source>
</evidence>
<evidence type="ECO:0000256" key="1">
    <source>
        <dbReference type="ARBA" id="ARBA00004123"/>
    </source>
</evidence>
<dbReference type="PANTHER" id="PTHR21428:SF11">
    <property type="entry name" value="MEDIATOR OF RNA POLYMERASE II TRANSCRIPTION SUBUNIT 7"/>
    <property type="match status" value="1"/>
</dbReference>
<keyword evidence="3 6" id="KW-0805">Transcription regulation</keyword>
<dbReference type="Pfam" id="PF05983">
    <property type="entry name" value="Med7"/>
    <property type="match status" value="1"/>
</dbReference>
<comment type="function">
    <text evidence="6">Component of the Mediator complex, a coactivator involved in the regulated transcription of nearly all RNA polymerase II-dependent genes. Mediator functions as a bridge to convey information from gene-specific regulatory proteins to the basal RNA polymerase II transcription machinery.</text>
</comment>
<dbReference type="AlphaFoldDB" id="A0A9Q0RT86"/>
<keyword evidence="6" id="KW-0010">Activator</keyword>
<dbReference type="InterPro" id="IPR037212">
    <property type="entry name" value="Med7/Med21-like"/>
</dbReference>
<name>A0A9Q0RT86_BLOTA</name>
<evidence type="ECO:0000256" key="5">
    <source>
        <dbReference type="ARBA" id="ARBA00023242"/>
    </source>
</evidence>
<accession>A0A9Q0RT86</accession>
<dbReference type="GO" id="GO:0070847">
    <property type="term" value="C:core mediator complex"/>
    <property type="evidence" value="ECO:0007669"/>
    <property type="project" value="TreeGrafter"/>
</dbReference>
<evidence type="ECO:0000256" key="6">
    <source>
        <dbReference type="RuleBase" id="RU364060"/>
    </source>
</evidence>
<evidence type="ECO:0000313" key="8">
    <source>
        <dbReference type="EMBL" id="KAJ6225116.1"/>
    </source>
</evidence>
<proteinExistence type="inferred from homology"/>
<evidence type="ECO:0000313" key="9">
    <source>
        <dbReference type="Proteomes" id="UP001142055"/>
    </source>
</evidence>
<dbReference type="GO" id="GO:0006357">
    <property type="term" value="P:regulation of transcription by RNA polymerase II"/>
    <property type="evidence" value="ECO:0007669"/>
    <property type="project" value="InterPro"/>
</dbReference>
<comment type="caution">
    <text evidence="8">The sequence shown here is derived from an EMBL/GenBank/DDBJ whole genome shotgun (WGS) entry which is preliminary data.</text>
</comment>